<keyword evidence="2" id="KW-1185">Reference proteome</keyword>
<proteinExistence type="predicted"/>
<dbReference type="PROSITE" id="PS51257">
    <property type="entry name" value="PROKAR_LIPOPROTEIN"/>
    <property type="match status" value="1"/>
</dbReference>
<organism evidence="1 2">
    <name type="scientific">Allosphingosinicella deserti</name>
    <dbReference type="NCBI Taxonomy" id="2116704"/>
    <lineage>
        <taxon>Bacteria</taxon>
        <taxon>Pseudomonadati</taxon>
        <taxon>Pseudomonadota</taxon>
        <taxon>Alphaproteobacteria</taxon>
        <taxon>Sphingomonadales</taxon>
        <taxon>Sphingomonadaceae</taxon>
        <taxon>Allosphingosinicella</taxon>
    </lineage>
</organism>
<dbReference type="Proteomes" id="UP000241167">
    <property type="component" value="Unassembled WGS sequence"/>
</dbReference>
<evidence type="ECO:0000313" key="1">
    <source>
        <dbReference type="EMBL" id="PSJ40970.1"/>
    </source>
</evidence>
<protein>
    <submittedName>
        <fullName evidence="1">Uncharacterized protein</fullName>
    </submittedName>
</protein>
<sequence length="128" mass="14444">MAAIIKLEDGSDLYASSLGISGALACIAEGVEGTHHQLSRWLSDVAQRPAPFMDLDLRGLDDEARASFWLAVDYAHERFAEWDQDASYSWCVEVIRSLFQRREVRLSNERENVPPLDLSELWFADDAA</sequence>
<gene>
    <name evidence="1" type="ORF">C7I55_11975</name>
</gene>
<accession>A0A2P7QSR1</accession>
<dbReference type="OrthoDB" id="9256187at2"/>
<dbReference type="AlphaFoldDB" id="A0A2P7QSR1"/>
<dbReference type="EMBL" id="PXYI01000003">
    <property type="protein sequence ID" value="PSJ40970.1"/>
    <property type="molecule type" value="Genomic_DNA"/>
</dbReference>
<comment type="caution">
    <text evidence="1">The sequence shown here is derived from an EMBL/GenBank/DDBJ whole genome shotgun (WGS) entry which is preliminary data.</text>
</comment>
<evidence type="ECO:0000313" key="2">
    <source>
        <dbReference type="Proteomes" id="UP000241167"/>
    </source>
</evidence>
<name>A0A2P7QSR1_9SPHN</name>
<dbReference type="RefSeq" id="WP_106513132.1">
    <property type="nucleotide sequence ID" value="NZ_PXYI01000003.1"/>
</dbReference>
<reference evidence="1 2" key="1">
    <citation type="submission" date="2018-03" db="EMBL/GenBank/DDBJ databases">
        <title>The draft genome of Sphingosinicella sp. GL-C-18.</title>
        <authorList>
            <person name="Liu L."/>
            <person name="Li L."/>
            <person name="Liang L."/>
            <person name="Zhang X."/>
            <person name="Wang T."/>
        </authorList>
    </citation>
    <scope>NUCLEOTIDE SEQUENCE [LARGE SCALE GENOMIC DNA]</scope>
    <source>
        <strain evidence="1 2">GL-C-18</strain>
    </source>
</reference>